<keyword evidence="2" id="KW-1185">Reference proteome</keyword>
<dbReference type="HOGENOM" id="CLU_054716_0_0_6"/>
<dbReference type="Proteomes" id="UP000013165">
    <property type="component" value="Unassembled WGS sequence"/>
</dbReference>
<comment type="caution">
    <text evidence="1">The sequence shown here is derived from an EMBL/GenBank/DDBJ whole genome shotgun (WGS) entry which is preliminary data.</text>
</comment>
<dbReference type="PATRIC" id="fig|626887.3.peg.4578"/>
<proteinExistence type="predicted"/>
<gene>
    <name evidence="1" type="ORF">J057_22885</name>
</gene>
<evidence type="ECO:0000313" key="1">
    <source>
        <dbReference type="EMBL" id="ENO14289.1"/>
    </source>
</evidence>
<dbReference type="AlphaFoldDB" id="N6W2F4"/>
<name>N6W2F4_9GAMM</name>
<dbReference type="EMBL" id="APLQ01000014">
    <property type="protein sequence ID" value="ENO14289.1"/>
    <property type="molecule type" value="Genomic_DNA"/>
</dbReference>
<evidence type="ECO:0000313" key="2">
    <source>
        <dbReference type="Proteomes" id="UP000013165"/>
    </source>
</evidence>
<sequence length="407" mass="45347">MNSDFRIKEFMLNPAKSVNQIEVCGPLVKIKGSELVVEFKVSSNVLPDKLYFAVDEKYKDFIDNSLNAALVALLIPAMRIGADLYLTGDISEKLYLSSHLKLQHLVKKVLGYEPVQIRHSGNLLNEAPVARRSATGFSGGVDSYSILHDYFFQPINRGATIDILVFNNVGANGTTAESTLFERRKAQAEVAADTIGLPLMVINSNMDDFYALYSDLHFFKTHTFRNSAAAHLISRGVSEYKYAAACGYSDVKVATAETIGYIDPITLSLLSSEKLDLQSEGAQYTRSEKIGQIASNPIVQENLHVCVDHDASGNCSVCQKCVRTLLVIELLGYLNDFRKSFNIDRYLSVRNERAVKFMVDNDSFSEDIQSMMRQHDLKLGKWNTAEVVGKRTWRRIKTGIKGMVGKG</sequence>
<reference evidence="1 2" key="1">
    <citation type="journal article" date="2013" name="Genome Announc.">
        <title>Genome Sequence of the Polycyclic Aromatic Hydrocarbon-Degrading Bacterium Strain Marinobacter nanhaiticus D15-8WT.</title>
        <authorList>
            <person name="Cui Z."/>
            <person name="Gao W."/>
            <person name="Li Q."/>
            <person name="Xu G."/>
            <person name="Zheng L."/>
        </authorList>
    </citation>
    <scope>NUCLEOTIDE SEQUENCE [LARGE SCALE GENOMIC DNA]</scope>
    <source>
        <strain evidence="1 2">D15-8W</strain>
    </source>
</reference>
<dbReference type="STRING" id="626887.J057_22885"/>
<accession>N6W2F4</accession>
<dbReference type="eggNOG" id="ENOG5031ARV">
    <property type="taxonomic scope" value="Bacteria"/>
</dbReference>
<protein>
    <submittedName>
        <fullName evidence="1">Uncharacterized protein</fullName>
    </submittedName>
</protein>
<organism evidence="1 2">
    <name type="scientific">Marinobacter nanhaiticus D15-8W</name>
    <dbReference type="NCBI Taxonomy" id="626887"/>
    <lineage>
        <taxon>Bacteria</taxon>
        <taxon>Pseudomonadati</taxon>
        <taxon>Pseudomonadota</taxon>
        <taxon>Gammaproteobacteria</taxon>
        <taxon>Pseudomonadales</taxon>
        <taxon>Marinobacteraceae</taxon>
        <taxon>Marinobacter</taxon>
    </lineage>
</organism>